<name>A0A7W6NX10_9SPHN</name>
<keyword evidence="2" id="KW-1185">Reference proteome</keyword>
<accession>A0A7W6NX10</accession>
<dbReference type="CDD" id="cd15482">
    <property type="entry name" value="Sialidase_non-viral"/>
    <property type="match status" value="1"/>
</dbReference>
<dbReference type="Gene3D" id="2.120.10.10">
    <property type="match status" value="1"/>
</dbReference>
<dbReference type="PANTHER" id="PTHR38792:SF3">
    <property type="entry name" value="BNR_ASP-BOX REPEAT DOMAIN PROTEIN (AFU_ORTHOLOGUE AFUA_7G06430)-RELATED"/>
    <property type="match status" value="1"/>
</dbReference>
<proteinExistence type="predicted"/>
<organism evidence="1 2">
    <name type="scientific">Sphingomonas kyeonggiensis</name>
    <dbReference type="NCBI Taxonomy" id="1268553"/>
    <lineage>
        <taxon>Bacteria</taxon>
        <taxon>Pseudomonadati</taxon>
        <taxon>Pseudomonadota</taxon>
        <taxon>Alphaproteobacteria</taxon>
        <taxon>Sphingomonadales</taxon>
        <taxon>Sphingomonadaceae</taxon>
        <taxon>Sphingomonas</taxon>
    </lineage>
</organism>
<comment type="caution">
    <text evidence="1">The sequence shown here is derived from an EMBL/GenBank/DDBJ whole genome shotgun (WGS) entry which is preliminary data.</text>
</comment>
<evidence type="ECO:0000313" key="1">
    <source>
        <dbReference type="EMBL" id="MBB4099157.1"/>
    </source>
</evidence>
<reference evidence="1 2" key="1">
    <citation type="submission" date="2020-08" db="EMBL/GenBank/DDBJ databases">
        <title>Genomic Encyclopedia of Type Strains, Phase IV (KMG-IV): sequencing the most valuable type-strain genomes for metagenomic binning, comparative biology and taxonomic classification.</title>
        <authorList>
            <person name="Goeker M."/>
        </authorList>
    </citation>
    <scope>NUCLEOTIDE SEQUENCE [LARGE SCALE GENOMIC DNA]</scope>
    <source>
        <strain evidence="1 2">DSM 101806</strain>
    </source>
</reference>
<protein>
    <recommendedName>
        <fullName evidence="3">Exo-alpha-sialidase</fullName>
    </recommendedName>
</protein>
<evidence type="ECO:0000313" key="2">
    <source>
        <dbReference type="Proteomes" id="UP000557392"/>
    </source>
</evidence>
<dbReference type="SUPFAM" id="SSF50939">
    <property type="entry name" value="Sialidases"/>
    <property type="match status" value="1"/>
</dbReference>
<dbReference type="InterPro" id="IPR036278">
    <property type="entry name" value="Sialidase_sf"/>
</dbReference>
<dbReference type="AlphaFoldDB" id="A0A7W6NX10"/>
<evidence type="ECO:0008006" key="3">
    <source>
        <dbReference type="Google" id="ProtNLM"/>
    </source>
</evidence>
<dbReference type="PANTHER" id="PTHR38792">
    <property type="entry name" value="BNR/ASP-BOX REPEAT DOMAIN PROTEIN (AFU_ORTHOLOGUE AFUA_7G06430)-RELATED"/>
    <property type="match status" value="1"/>
</dbReference>
<dbReference type="Proteomes" id="UP000557392">
    <property type="component" value="Unassembled WGS sequence"/>
</dbReference>
<dbReference type="EMBL" id="JACIEH010000002">
    <property type="protein sequence ID" value="MBB4099157.1"/>
    <property type="molecule type" value="Genomic_DNA"/>
</dbReference>
<sequence>MAFLTAGWAMPALAQRTMLAQGMYPRAVQLSHNATPANNGRIVVSFTAFPGGVGAQPIYASDDNGTTFNQIGTITDPLFARGLCCGTLYELPQTVGALSAGTLLWAGSVGGDTPAQPMQLRIYKSTDRGATWSYLSNCATGTVNRSGGGLWEPEFTIAANGALVCFYSDETVTGFSQMLQQVTSTDGINWSAPVRTVASGVQADRPGMAVVRKLPSGRYFMTFELCGPAGCTVFYKTSPDGINWTPAGSVGTRVESEDGHWFLHTPTVAWAPVPGLPNGRIFLIGQIESGASGIGSGNGNVVFYNDTADGSGKWKTMAAPAPIAGLTGTSNVCQNYSPPLLPLAGGTTLFGLTTDYDSSNVCRVYFGKVPTYASSPTLVLGADAIGVSLNQSSTGNVTVTPNGGYLGTLKLTVSIPGFNGTASFDRDTLTFAGAAAQTAKLTLRSGTGTASASSSASSSGGSFGFASMPALALVGAAPLMLLFSALRSAVGVLSLAAVLALTGCGNASRGDSAGAIVSPPVPTKYTATITATDTTNAAIKTSVTTQVTLYN</sequence>
<gene>
    <name evidence="1" type="ORF">GGR46_002721</name>
</gene>
<dbReference type="RefSeq" id="WP_183998456.1">
    <property type="nucleotide sequence ID" value="NZ_JACIEH010000002.1"/>
</dbReference>